<dbReference type="PANTHER" id="PTHR30385:SF7">
    <property type="entry name" value="RNA POLYMERASE SIGMA FACTOR FLIA"/>
    <property type="match status" value="1"/>
</dbReference>
<dbReference type="GO" id="GO:0006352">
    <property type="term" value="P:DNA-templated transcription initiation"/>
    <property type="evidence" value="ECO:0007669"/>
    <property type="project" value="InterPro"/>
</dbReference>
<proteinExistence type="predicted"/>
<dbReference type="NCBIfam" id="NF005413">
    <property type="entry name" value="PRK06986.1"/>
    <property type="match status" value="1"/>
</dbReference>
<evidence type="ECO:0000259" key="6">
    <source>
        <dbReference type="Pfam" id="PF04542"/>
    </source>
</evidence>
<dbReference type="InterPro" id="IPR012845">
    <property type="entry name" value="RNA_pol_sigma_FliA_WhiG"/>
</dbReference>
<keyword evidence="4" id="KW-0804">Transcription</keyword>
<dbReference type="InterPro" id="IPR007630">
    <property type="entry name" value="RNA_pol_sigma70_r4"/>
</dbReference>
<keyword evidence="3" id="KW-0238">DNA-binding</keyword>
<dbReference type="InterPro" id="IPR000943">
    <property type="entry name" value="RNA_pol_sigma70"/>
</dbReference>
<dbReference type="GO" id="GO:0003899">
    <property type="term" value="F:DNA-directed RNA polymerase activity"/>
    <property type="evidence" value="ECO:0007669"/>
    <property type="project" value="InterPro"/>
</dbReference>
<dbReference type="GO" id="GO:0003677">
    <property type="term" value="F:DNA binding"/>
    <property type="evidence" value="ECO:0007669"/>
    <property type="project" value="UniProtKB-KW"/>
</dbReference>
<comment type="caution">
    <text evidence="8">The sequence shown here is derived from an EMBL/GenBank/DDBJ whole genome shotgun (WGS) entry which is preliminary data.</text>
</comment>
<evidence type="ECO:0000256" key="2">
    <source>
        <dbReference type="ARBA" id="ARBA00023082"/>
    </source>
</evidence>
<dbReference type="OrthoDB" id="9799825at2"/>
<evidence type="ECO:0000259" key="5">
    <source>
        <dbReference type="Pfam" id="PF04539"/>
    </source>
</evidence>
<dbReference type="Pfam" id="PF04539">
    <property type="entry name" value="Sigma70_r3"/>
    <property type="match status" value="1"/>
</dbReference>
<evidence type="ECO:0000259" key="7">
    <source>
        <dbReference type="Pfam" id="PF04545"/>
    </source>
</evidence>
<dbReference type="PRINTS" id="PR00046">
    <property type="entry name" value="SIGMA70FCT"/>
</dbReference>
<sequence>MDGKEVNIWEVYNLEKDPNKKLEVRNSIISKYVNLVKIVSGKLFSYYAQKIEYDDLMGYGVIGLIDAIDKYDYKKQIKFETYASFRIRGSIIDHVRNQDWIPRSVRQKSKAINMAFQKLENELGREATDEELANYLGIEVEEIDKLLAQTSFYNVVSIEEEFADNYKLQLMDEKKENSPQESLEYKDTLNDLTKAIDKLKPKEKMIINLYYYENLTYKEISEIVGVTESRISQIVSSALVKLKDYMQ</sequence>
<dbReference type="GO" id="GO:0016987">
    <property type="term" value="F:sigma factor activity"/>
    <property type="evidence" value="ECO:0007669"/>
    <property type="project" value="UniProtKB-KW"/>
</dbReference>
<dbReference type="AlphaFoldDB" id="A0A552VDR6"/>
<dbReference type="EMBL" id="VJXW01000001">
    <property type="protein sequence ID" value="TRW28621.1"/>
    <property type="molecule type" value="Genomic_DNA"/>
</dbReference>
<feature type="domain" description="RNA polymerase sigma-70 region 4" evidence="7">
    <location>
        <begin position="195"/>
        <end position="243"/>
    </location>
</feature>
<reference evidence="8 9" key="1">
    <citation type="submission" date="2019-07" db="EMBL/GenBank/DDBJ databases">
        <title>Criibacterium bergeronii gen. nov., sp. nov. isolated from human clinical samples.</title>
        <authorList>
            <person name="Maheux A.F."/>
            <person name="Boudreau D.K."/>
            <person name="Berube E."/>
            <person name="Brodeur S."/>
            <person name="Bernard K.A."/>
            <person name="Abed J.Y."/>
            <person name="Ducrey E."/>
            <person name="Guay E.F."/>
            <person name="Raymond F."/>
            <person name="Corbeil J."/>
            <person name="Domingo M.-C."/>
            <person name="Roy P.H."/>
            <person name="Boissinot M."/>
            <person name="Tocheva E.I."/>
            <person name="Omar R.F."/>
        </authorList>
    </citation>
    <scope>NUCLEOTIDE SEQUENCE [LARGE SCALE GENOMIC DNA]</scope>
    <source>
        <strain evidence="8 9">CCRI-24246</strain>
    </source>
</reference>
<dbReference type="InterPro" id="IPR007627">
    <property type="entry name" value="RNA_pol_sigma70_r2"/>
</dbReference>
<dbReference type="Pfam" id="PF04542">
    <property type="entry name" value="Sigma70_r2"/>
    <property type="match status" value="1"/>
</dbReference>
<evidence type="ECO:0000256" key="1">
    <source>
        <dbReference type="ARBA" id="ARBA00023015"/>
    </source>
</evidence>
<dbReference type="CDD" id="cd06171">
    <property type="entry name" value="Sigma70_r4"/>
    <property type="match status" value="1"/>
</dbReference>
<evidence type="ECO:0000256" key="4">
    <source>
        <dbReference type="ARBA" id="ARBA00023163"/>
    </source>
</evidence>
<evidence type="ECO:0000256" key="3">
    <source>
        <dbReference type="ARBA" id="ARBA00023125"/>
    </source>
</evidence>
<dbReference type="RefSeq" id="WP_144015338.1">
    <property type="nucleotide sequence ID" value="NZ_VJXW01000001.1"/>
</dbReference>
<gene>
    <name evidence="8" type="ORF">FL857_00615</name>
</gene>
<organism evidence="8 9">
    <name type="scientific">Criibacterium bergeronii</name>
    <dbReference type="NCBI Taxonomy" id="1871336"/>
    <lineage>
        <taxon>Bacteria</taxon>
        <taxon>Bacillati</taxon>
        <taxon>Bacillota</taxon>
        <taxon>Clostridia</taxon>
        <taxon>Peptostreptococcales</taxon>
        <taxon>Filifactoraceae</taxon>
        <taxon>Criibacterium</taxon>
    </lineage>
</organism>
<dbReference type="SUPFAM" id="SSF88659">
    <property type="entry name" value="Sigma3 and sigma4 domains of RNA polymerase sigma factors"/>
    <property type="match status" value="2"/>
</dbReference>
<keyword evidence="1" id="KW-0805">Transcription regulation</keyword>
<dbReference type="InterPro" id="IPR007624">
    <property type="entry name" value="RNA_pol_sigma70_r3"/>
</dbReference>
<evidence type="ECO:0000313" key="8">
    <source>
        <dbReference type="EMBL" id="TRW28621.1"/>
    </source>
</evidence>
<dbReference type="Pfam" id="PF04545">
    <property type="entry name" value="Sigma70_r4"/>
    <property type="match status" value="1"/>
</dbReference>
<accession>A0A552VDR6</accession>
<dbReference type="SUPFAM" id="SSF88946">
    <property type="entry name" value="Sigma2 domain of RNA polymerase sigma factors"/>
    <property type="match status" value="1"/>
</dbReference>
<feature type="domain" description="RNA polymerase sigma-70 region 2" evidence="6">
    <location>
        <begin position="39"/>
        <end position="100"/>
    </location>
</feature>
<feature type="domain" description="RNA polymerase sigma-70 region 3" evidence="5">
    <location>
        <begin position="110"/>
        <end position="182"/>
    </location>
</feature>
<dbReference type="PANTHER" id="PTHR30385">
    <property type="entry name" value="SIGMA FACTOR F FLAGELLAR"/>
    <property type="match status" value="1"/>
</dbReference>
<dbReference type="PIRSF" id="PIRSF000770">
    <property type="entry name" value="RNA_pol_sigma-SigE/K"/>
    <property type="match status" value="1"/>
</dbReference>
<dbReference type="InterPro" id="IPR013325">
    <property type="entry name" value="RNA_pol_sigma_r2"/>
</dbReference>
<dbReference type="InterPro" id="IPR014284">
    <property type="entry name" value="RNA_pol_sigma-70_dom"/>
</dbReference>
<dbReference type="NCBIfam" id="TIGR02937">
    <property type="entry name" value="sigma70-ECF"/>
    <property type="match status" value="1"/>
</dbReference>
<dbReference type="NCBIfam" id="TIGR02479">
    <property type="entry name" value="FliA_WhiG"/>
    <property type="match status" value="1"/>
</dbReference>
<evidence type="ECO:0000313" key="9">
    <source>
        <dbReference type="Proteomes" id="UP000319424"/>
    </source>
</evidence>
<dbReference type="Proteomes" id="UP000319424">
    <property type="component" value="Unassembled WGS sequence"/>
</dbReference>
<protein>
    <submittedName>
        <fullName evidence="8">FliA/WhiG family RNA polymerase sigma factor</fullName>
    </submittedName>
</protein>
<dbReference type="InterPro" id="IPR013324">
    <property type="entry name" value="RNA_pol_sigma_r3/r4-like"/>
</dbReference>
<keyword evidence="2" id="KW-0731">Sigma factor</keyword>
<dbReference type="Gene3D" id="1.20.140.160">
    <property type="match status" value="1"/>
</dbReference>
<dbReference type="Gene3D" id="1.10.1740.10">
    <property type="match status" value="1"/>
</dbReference>
<name>A0A552VDR6_9FIRM</name>